<dbReference type="GO" id="GO:0019343">
    <property type="term" value="P:cysteine biosynthetic process via cystathionine"/>
    <property type="evidence" value="ECO:0007669"/>
    <property type="project" value="TreeGrafter"/>
</dbReference>
<dbReference type="InterPro" id="IPR015422">
    <property type="entry name" value="PyrdxlP-dep_Trfase_small"/>
</dbReference>
<gene>
    <name evidence="8" type="ORF">EW146_g306</name>
</gene>
<comment type="similarity">
    <text evidence="7">Belongs to the trans-sulfuration enzymes family.</text>
</comment>
<keyword evidence="5" id="KW-0198">Cysteine biosynthesis</keyword>
<dbReference type="Gene3D" id="3.90.1150.10">
    <property type="entry name" value="Aspartate Aminotransferase, domain 1"/>
    <property type="match status" value="1"/>
</dbReference>
<comment type="caution">
    <text evidence="8">The sequence shown here is derived from an EMBL/GenBank/DDBJ whole genome shotgun (WGS) entry which is preliminary data.</text>
</comment>
<accession>A0A4S4M7E3</accession>
<evidence type="ECO:0000256" key="3">
    <source>
        <dbReference type="ARBA" id="ARBA00012085"/>
    </source>
</evidence>
<keyword evidence="4 7" id="KW-0663">Pyridoxal phosphate</keyword>
<evidence type="ECO:0000256" key="6">
    <source>
        <dbReference type="ARBA" id="ARBA00029853"/>
    </source>
</evidence>
<evidence type="ECO:0000256" key="5">
    <source>
        <dbReference type="ARBA" id="ARBA00023192"/>
    </source>
</evidence>
<evidence type="ECO:0000256" key="2">
    <source>
        <dbReference type="ARBA" id="ARBA00005038"/>
    </source>
</evidence>
<dbReference type="PANTHER" id="PTHR11808:SF15">
    <property type="entry name" value="CYSTATHIONINE GAMMA-LYASE"/>
    <property type="match status" value="1"/>
</dbReference>
<sequence length="97" mass="10777">MDIIYPGRATRPPAARSSHAERCINIFVAAPQEVPHDRSFPCGGMISFRICDVLEEAQRFLKAMRLFALAQSFGGVESLAELSALMMHGSILPKEWE</sequence>
<proteinExistence type="inferred from homology"/>
<dbReference type="InterPro" id="IPR000277">
    <property type="entry name" value="Cys/Met-Metab_PyrdxlP-dep_enz"/>
</dbReference>
<name>A0A4S4M7E3_9AGAM</name>
<dbReference type="Proteomes" id="UP000310158">
    <property type="component" value="Unassembled WGS sequence"/>
</dbReference>
<evidence type="ECO:0000256" key="7">
    <source>
        <dbReference type="RuleBase" id="RU362118"/>
    </source>
</evidence>
<evidence type="ECO:0000313" key="9">
    <source>
        <dbReference type="Proteomes" id="UP000310158"/>
    </source>
</evidence>
<dbReference type="GO" id="GO:0030170">
    <property type="term" value="F:pyridoxal phosphate binding"/>
    <property type="evidence" value="ECO:0007669"/>
    <property type="project" value="InterPro"/>
</dbReference>
<keyword evidence="5" id="KW-0028">Amino-acid biosynthesis</keyword>
<dbReference type="GO" id="GO:0005737">
    <property type="term" value="C:cytoplasm"/>
    <property type="evidence" value="ECO:0007669"/>
    <property type="project" value="TreeGrafter"/>
</dbReference>
<dbReference type="AlphaFoldDB" id="A0A4S4M7E3"/>
<organism evidence="8 9">
    <name type="scientific">Bondarzewia mesenterica</name>
    <dbReference type="NCBI Taxonomy" id="1095465"/>
    <lineage>
        <taxon>Eukaryota</taxon>
        <taxon>Fungi</taxon>
        <taxon>Dikarya</taxon>
        <taxon>Basidiomycota</taxon>
        <taxon>Agaricomycotina</taxon>
        <taxon>Agaricomycetes</taxon>
        <taxon>Russulales</taxon>
        <taxon>Bondarzewiaceae</taxon>
        <taxon>Bondarzewia</taxon>
    </lineage>
</organism>
<dbReference type="SUPFAM" id="SSF53383">
    <property type="entry name" value="PLP-dependent transferases"/>
    <property type="match status" value="1"/>
</dbReference>
<keyword evidence="9" id="KW-1185">Reference proteome</keyword>
<dbReference type="EMBL" id="SGPL01000006">
    <property type="protein sequence ID" value="THH21212.1"/>
    <property type="molecule type" value="Genomic_DNA"/>
</dbReference>
<dbReference type="GO" id="GO:0019346">
    <property type="term" value="P:transsulfuration"/>
    <property type="evidence" value="ECO:0007669"/>
    <property type="project" value="InterPro"/>
</dbReference>
<evidence type="ECO:0000256" key="4">
    <source>
        <dbReference type="ARBA" id="ARBA00022898"/>
    </source>
</evidence>
<protein>
    <recommendedName>
        <fullName evidence="3">cystathionine gamma-lyase</fullName>
        <ecNumber evidence="3">4.4.1.1</ecNumber>
    </recommendedName>
    <alternativeName>
        <fullName evidence="6">Gamma-cystathionase</fullName>
    </alternativeName>
</protein>
<dbReference type="GO" id="GO:0004123">
    <property type="term" value="F:cystathionine gamma-lyase activity"/>
    <property type="evidence" value="ECO:0007669"/>
    <property type="project" value="TreeGrafter"/>
</dbReference>
<dbReference type="InterPro" id="IPR015424">
    <property type="entry name" value="PyrdxlP-dep_Trfase"/>
</dbReference>
<evidence type="ECO:0000256" key="1">
    <source>
        <dbReference type="ARBA" id="ARBA00001933"/>
    </source>
</evidence>
<dbReference type="PANTHER" id="PTHR11808">
    <property type="entry name" value="TRANS-SULFURATION ENZYME FAMILY MEMBER"/>
    <property type="match status" value="1"/>
</dbReference>
<reference evidence="8 9" key="1">
    <citation type="submission" date="2019-02" db="EMBL/GenBank/DDBJ databases">
        <title>Genome sequencing of the rare red list fungi Bondarzewia mesenterica.</title>
        <authorList>
            <person name="Buettner E."/>
            <person name="Kellner H."/>
        </authorList>
    </citation>
    <scope>NUCLEOTIDE SEQUENCE [LARGE SCALE GENOMIC DNA]</scope>
    <source>
        <strain evidence="8 9">DSM 108281</strain>
    </source>
</reference>
<comment type="pathway">
    <text evidence="2">Amino-acid biosynthesis; L-cysteine biosynthesis; L-cysteine from L-homocysteine and L-serine: step 2/2.</text>
</comment>
<dbReference type="OrthoDB" id="3512640at2759"/>
<dbReference type="EC" id="4.4.1.1" evidence="3"/>
<dbReference type="Pfam" id="PF01053">
    <property type="entry name" value="Cys_Met_Meta_PP"/>
    <property type="match status" value="1"/>
</dbReference>
<comment type="cofactor">
    <cofactor evidence="1 7">
        <name>pyridoxal 5'-phosphate</name>
        <dbReference type="ChEBI" id="CHEBI:597326"/>
    </cofactor>
</comment>
<evidence type="ECO:0000313" key="8">
    <source>
        <dbReference type="EMBL" id="THH21212.1"/>
    </source>
</evidence>